<dbReference type="SUPFAM" id="SSF49265">
    <property type="entry name" value="Fibronectin type III"/>
    <property type="match status" value="1"/>
</dbReference>
<feature type="region of interest" description="Disordered" evidence="1">
    <location>
        <begin position="208"/>
        <end position="228"/>
    </location>
</feature>
<dbReference type="Pfam" id="PF25788">
    <property type="entry name" value="Ig_Rha78A_N"/>
    <property type="match status" value="1"/>
</dbReference>
<dbReference type="SMART" id="SM00060">
    <property type="entry name" value="FN3"/>
    <property type="match status" value="2"/>
</dbReference>
<feature type="domain" description="Fibronectin type-III" evidence="4">
    <location>
        <begin position="129"/>
        <end position="222"/>
    </location>
</feature>
<dbReference type="GO" id="GO:0008233">
    <property type="term" value="F:peptidase activity"/>
    <property type="evidence" value="ECO:0007669"/>
    <property type="project" value="UniProtKB-KW"/>
</dbReference>
<name>A0A554LJP9_9BACT</name>
<dbReference type="InterPro" id="IPR008969">
    <property type="entry name" value="CarboxyPept-like_regulatory"/>
</dbReference>
<dbReference type="InterPro" id="IPR003961">
    <property type="entry name" value="FN3_dom"/>
</dbReference>
<evidence type="ECO:0000259" key="4">
    <source>
        <dbReference type="PROSITE" id="PS50853"/>
    </source>
</evidence>
<dbReference type="Proteomes" id="UP000315689">
    <property type="component" value="Unassembled WGS sequence"/>
</dbReference>
<accession>A0A554LJP9</accession>
<dbReference type="SUPFAM" id="SSF49464">
    <property type="entry name" value="Carboxypeptidase regulatory domain-like"/>
    <property type="match status" value="2"/>
</dbReference>
<feature type="transmembrane region" description="Helical" evidence="2">
    <location>
        <begin position="898"/>
        <end position="919"/>
    </location>
</feature>
<feature type="chain" id="PRO_5022055668" evidence="3">
    <location>
        <begin position="24"/>
        <end position="1007"/>
    </location>
</feature>
<dbReference type="InterPro" id="IPR013783">
    <property type="entry name" value="Ig-like_fold"/>
</dbReference>
<sequence length="1007" mass="111419">MGIFILSLAIIANFNVANNSVLATVSDQVLTASAFSDVDTEDTHQASQWQVSQTTGNYTTTVFDSGTDTAHLTNITVSSALLAAETTYYWRVRYQDNHNSWSAWSSESSFTTGTSDIGDDGTDEVFPNCPENLSATAGDKQVVLSWKAPLSNNTNRYRIYRSETASQKGDAIATISDTGTTISYTDSQLKNTKTYYYTVTTYADSPGESPSCSQVSVTTLSGNPPSPTNVSVSVSGTKATITWINPSVSDFDHVLIYRALSEGDEGTIIYTSSDKSINSYIDAGLALNTIYYYKVVAVDTDGNQSEGSFVASDYTAKCPAHFNVVRIKNNGVIKGVYLNWDSAGSVVSYNIYKKVGSGESKLVKSLVRLELNYFDKETSLNKLEYELKVIFVGNTAENSCVTYELPEISGAGDDYLILSTVKFIKPFAISVAQAKNSAQKVIESVELKWEITLKENSPKIKSISLSRMNLNSTNNKAEKYYTVDPALTSFIDSDFNVETDGCEYWIWLNYDFSGDDLNKRYPIPSDTVADKISSNVLSYQCFNTIIAPQKNAEIFKGKKFNIAWTQVENDKQDNIGYFNLSIFSAGTQAELNLAEKLPYYINESNNYNNQSSDTGFVSIPPENYKFYYHNDPQGLYPVAQSYYVLNVNGIASDIPEGRADIIVSLYSQDKVLLCQQMVNVLIKPTASVIVATGNMVGKISSYMAAVGVVLAVLPTILSAMINGLGSSILAVGNVSLLERVGYIFATLPQRIGSFLYLPGRKKRHSWGVVLSSDSNEVMPRALIGLYDAEFGKKVKTMLTDAQGRFWFLISRQGNYYINIKKPGYKDYVSEPFEIKNITQLPVGQIIHLKGAKLNERKLAIGLMVVASNVIKYINLLRTPVLLIGSLAAIYNLLINPEFFQSALMGLYVLLWVFEIYLLWIPRPYGRVLSYGKPVPLTIVRATSDESDKKPIFKTAVTDKLGRFSFLLNPGTYQFKARKIGYQAKEISLKILRGQVAHPDLIIEKIVD</sequence>
<dbReference type="AlphaFoldDB" id="A0A554LJP9"/>
<feature type="domain" description="Fibronectin type-III" evidence="4">
    <location>
        <begin position="224"/>
        <end position="318"/>
    </location>
</feature>
<keyword evidence="5" id="KW-0378">Hydrolase</keyword>
<keyword evidence="5" id="KW-0645">Protease</keyword>
<evidence type="ECO:0000313" key="5">
    <source>
        <dbReference type="EMBL" id="TSC93106.1"/>
    </source>
</evidence>
<evidence type="ECO:0000256" key="1">
    <source>
        <dbReference type="SAM" id="MobiDB-lite"/>
    </source>
</evidence>
<keyword evidence="2" id="KW-1133">Transmembrane helix</keyword>
<keyword evidence="2" id="KW-0472">Membrane</keyword>
<dbReference type="Gene3D" id="2.60.40.10">
    <property type="entry name" value="Immunoglobulins"/>
    <property type="match status" value="3"/>
</dbReference>
<dbReference type="InterPro" id="IPR036116">
    <property type="entry name" value="FN3_sf"/>
</dbReference>
<evidence type="ECO:0000313" key="6">
    <source>
        <dbReference type="Proteomes" id="UP000315689"/>
    </source>
</evidence>
<feature type="transmembrane region" description="Helical" evidence="2">
    <location>
        <begin position="872"/>
        <end position="892"/>
    </location>
</feature>
<dbReference type="PROSITE" id="PS50853">
    <property type="entry name" value="FN3"/>
    <property type="match status" value="2"/>
</dbReference>
<feature type="transmembrane region" description="Helical" evidence="2">
    <location>
        <begin position="702"/>
        <end position="721"/>
    </location>
</feature>
<feature type="compositionally biased region" description="Polar residues" evidence="1">
    <location>
        <begin position="208"/>
        <end position="220"/>
    </location>
</feature>
<evidence type="ECO:0000256" key="2">
    <source>
        <dbReference type="SAM" id="Phobius"/>
    </source>
</evidence>
<dbReference type="Gene3D" id="2.60.40.1120">
    <property type="entry name" value="Carboxypeptidase-like, regulatory domain"/>
    <property type="match status" value="2"/>
</dbReference>
<dbReference type="CDD" id="cd00063">
    <property type="entry name" value="FN3"/>
    <property type="match status" value="1"/>
</dbReference>
<evidence type="ECO:0000256" key="3">
    <source>
        <dbReference type="SAM" id="SignalP"/>
    </source>
</evidence>
<gene>
    <name evidence="5" type="ORF">CEN89_269</name>
</gene>
<dbReference type="EMBL" id="VMGK01000007">
    <property type="protein sequence ID" value="TSC93106.1"/>
    <property type="molecule type" value="Genomic_DNA"/>
</dbReference>
<dbReference type="GO" id="GO:0006508">
    <property type="term" value="P:proteolysis"/>
    <property type="evidence" value="ECO:0007669"/>
    <property type="project" value="UniProtKB-KW"/>
</dbReference>
<proteinExistence type="predicted"/>
<feature type="signal peptide" evidence="3">
    <location>
        <begin position="1"/>
        <end position="23"/>
    </location>
</feature>
<protein>
    <submittedName>
        <fullName evidence="5">Putative protease</fullName>
    </submittedName>
</protein>
<comment type="caution">
    <text evidence="5">The sequence shown here is derived from an EMBL/GenBank/DDBJ whole genome shotgun (WGS) entry which is preliminary data.</text>
</comment>
<keyword evidence="3" id="KW-0732">Signal</keyword>
<keyword evidence="2" id="KW-0812">Transmembrane</keyword>
<organism evidence="5 6">
    <name type="scientific">Candidatus Berkelbacteria bacterium Licking1014_7</name>
    <dbReference type="NCBI Taxonomy" id="2017147"/>
    <lineage>
        <taxon>Bacteria</taxon>
        <taxon>Candidatus Berkelbacteria</taxon>
    </lineage>
</organism>
<reference evidence="5 6" key="1">
    <citation type="submission" date="2017-07" db="EMBL/GenBank/DDBJ databases">
        <title>Mechanisms for carbon and nitrogen cycling indicate functional differentiation within the Candidate Phyla Radiation.</title>
        <authorList>
            <person name="Danczak R.E."/>
            <person name="Johnston M.D."/>
            <person name="Kenah C."/>
            <person name="Slattery M."/>
            <person name="Wrighton K.C."/>
            <person name="Wilkins M.J."/>
        </authorList>
    </citation>
    <scope>NUCLEOTIDE SEQUENCE [LARGE SCALE GENOMIC DNA]</scope>
    <source>
        <strain evidence="5">Licking1014_7</strain>
    </source>
</reference>